<comment type="caution">
    <text evidence="2">The sequence shown here is derived from an EMBL/GenBank/DDBJ whole genome shotgun (WGS) entry which is preliminary data.</text>
</comment>
<protein>
    <submittedName>
        <fullName evidence="2">Uncharacterized protein</fullName>
    </submittedName>
</protein>
<name>A0A8S1S402_PAROT</name>
<gene>
    <name evidence="2" type="ORF">POCTA_138.1.T0050388</name>
</gene>
<evidence type="ECO:0000313" key="2">
    <source>
        <dbReference type="EMBL" id="CAD8134353.1"/>
    </source>
</evidence>
<proteinExistence type="predicted"/>
<dbReference type="AlphaFoldDB" id="A0A8S1S402"/>
<accession>A0A8S1S402</accession>
<organism evidence="2 3">
    <name type="scientific">Paramecium octaurelia</name>
    <dbReference type="NCBI Taxonomy" id="43137"/>
    <lineage>
        <taxon>Eukaryota</taxon>
        <taxon>Sar</taxon>
        <taxon>Alveolata</taxon>
        <taxon>Ciliophora</taxon>
        <taxon>Intramacronucleata</taxon>
        <taxon>Oligohymenophorea</taxon>
        <taxon>Peniculida</taxon>
        <taxon>Parameciidae</taxon>
        <taxon>Paramecium</taxon>
    </lineage>
</organism>
<evidence type="ECO:0000313" key="3">
    <source>
        <dbReference type="Proteomes" id="UP000683925"/>
    </source>
</evidence>
<dbReference type="OMA" id="YQERIKY"/>
<dbReference type="Proteomes" id="UP000683925">
    <property type="component" value="Unassembled WGS sequence"/>
</dbReference>
<sequence>MDNQYLIEEPQILNYEHQNPQRSQEKFRSLKSQNEQDEIQQINKPQLKNLNSSSIQGFSHQQSVIGQENQDDDCNLFQQEKQKKNIIDNLQGEQQQISLQQFHQKGEIFIENESNIAEDQIHRKKILKKNDEKELKNDAQMNNNYKTKDSKQVSMNLSIEQNSKQNYDLKNEQQQRNKKNIQKSFQQSEKPVSIIKRETPHIFQEDTPQDKNINQEQIQKFRRDEKQYNQMIESNLNQIFLFYTKQFQTHNKQQTKDQILQKQVLNLQQFMNFCKDFQILDLQVTNEFIQQYAGHNVQKPLYKIKYKNRIGGSYLISKKILEEIFQKCSNIHQLSFQEFLYSLIKIADIAFPVSNSLQAFYQYLGVHDPEFYSKQLINVQDMNQTRMQVQNALDIKQEPKITHSVDNKTKSQNHRINYQQKISKLNQVQVLQKNSKIYSIRNKGQSVKYDYGDEIYDFDPRKLLLEEDLTDQEDAFYLRDYQLSNQGVTKKQELFKQYQERIKYDQYPYQNQKSNSKQGQTEQIYIKQNQQDLKQNLKLQQNTMSIKTILEKDEAYLINPKINQTTKQLQKQKFQQIYPNSFELRNNYNILKQLPALNLSYAQPNISSSIEREQQNTSQIHKETKENAKRLETMNEKKTELKGILKNQYYSIRKIFRK</sequence>
<reference evidence="2" key="1">
    <citation type="submission" date="2021-01" db="EMBL/GenBank/DDBJ databases">
        <authorList>
            <consortium name="Genoscope - CEA"/>
            <person name="William W."/>
        </authorList>
    </citation>
    <scope>NUCLEOTIDE SEQUENCE</scope>
</reference>
<feature type="region of interest" description="Disordered" evidence="1">
    <location>
        <begin position="171"/>
        <end position="191"/>
    </location>
</feature>
<dbReference type="OrthoDB" id="313045at2759"/>
<dbReference type="EMBL" id="CAJJDP010000004">
    <property type="protein sequence ID" value="CAD8134353.1"/>
    <property type="molecule type" value="Genomic_DNA"/>
</dbReference>
<keyword evidence="3" id="KW-1185">Reference proteome</keyword>
<evidence type="ECO:0000256" key="1">
    <source>
        <dbReference type="SAM" id="MobiDB-lite"/>
    </source>
</evidence>